<dbReference type="SMART" id="SM00382">
    <property type="entry name" value="AAA"/>
    <property type="match status" value="2"/>
</dbReference>
<dbReference type="InterPro" id="IPR003439">
    <property type="entry name" value="ABC_transporter-like_ATP-bd"/>
</dbReference>
<evidence type="ECO:0000256" key="9">
    <source>
        <dbReference type="ARBA" id="ARBA00023136"/>
    </source>
</evidence>
<dbReference type="SUPFAM" id="SSF52540">
    <property type="entry name" value="P-loop containing nucleoside triphosphate hydrolases"/>
    <property type="match status" value="2"/>
</dbReference>
<dbReference type="GO" id="GO:0005524">
    <property type="term" value="F:ATP binding"/>
    <property type="evidence" value="ECO:0007669"/>
    <property type="project" value="UniProtKB-KW"/>
</dbReference>
<proteinExistence type="predicted"/>
<evidence type="ECO:0000256" key="7">
    <source>
        <dbReference type="ARBA" id="ARBA00022840"/>
    </source>
</evidence>
<dbReference type="RefSeq" id="WP_106005795.1">
    <property type="nucleotide sequence ID" value="NZ_CP136419.1"/>
</dbReference>
<gene>
    <name evidence="11" type="primary">rbsA_2</name>
    <name evidence="11" type="ORF">MOHU_18540</name>
</gene>
<keyword evidence="9" id="KW-0472">Membrane</keyword>
<dbReference type="InterPro" id="IPR027417">
    <property type="entry name" value="P-loop_NTPase"/>
</dbReference>
<keyword evidence="12" id="KW-1185">Reference proteome</keyword>
<evidence type="ECO:0000313" key="12">
    <source>
        <dbReference type="Proteomes" id="UP000238415"/>
    </source>
</evidence>
<comment type="caution">
    <text evidence="11">The sequence shown here is derived from an EMBL/GenBank/DDBJ whole genome shotgun (WGS) entry which is preliminary data.</text>
</comment>
<dbReference type="GO" id="GO:0016887">
    <property type="term" value="F:ATP hydrolysis activity"/>
    <property type="evidence" value="ECO:0007669"/>
    <property type="project" value="InterPro"/>
</dbReference>
<feature type="domain" description="ABC transporter" evidence="10">
    <location>
        <begin position="7"/>
        <end position="244"/>
    </location>
</feature>
<keyword evidence="2" id="KW-0813">Transport</keyword>
<dbReference type="OrthoDB" id="9771863at2"/>
<dbReference type="EC" id="3.6.3.17" evidence="11"/>
<evidence type="ECO:0000256" key="1">
    <source>
        <dbReference type="ARBA" id="ARBA00004202"/>
    </source>
</evidence>
<comment type="subcellular location">
    <subcellularLocation>
        <location evidence="1">Cell membrane</location>
        <topology evidence="1">Peripheral membrane protein</topology>
    </subcellularLocation>
</comment>
<sequence length="504" mass="55389">MSRKPFLQMKNISKTFPGVRALDEVQLEILPGEVHALVGENGAGKSTLIKILAGVEQPDPGAEILIDGHPVNIRQPIDANQQGIAVIYQDFSLFPNLTVAENISFGKEIGLGKRLVNWNEIKETATKALAELGIELDLNLQLERLPVAKQQLVAIARALAFNARFIIMDEPTSSLSRGEVENLFKIIATLKEKGIAILFVSHRLQELFTIAERFTVLRDGKYIGTYLKEELNEDKLISLMVGRKIEFVKQSRSSPGPVLLEVKSITKKGNFKDISFTLHKGEILGLTGLVGAGRTEVAQALFGLNVPESGEIFLEGVKVNIHSPEEAMGLGIAYIPEGRQREGLVLRQSVAQNVSLAVLKKLRSKFGLLNAGKERQLVEEYMEALDIRPRLPNMLAMQLSGGNQQKVVLAKWLATHPKVLIIDEPTNGIDVGAKAEIHKLLKRLAEQGMGIIMISSELPEILAVSDRVLVMRRGRLVGEFAIEEATQEKIMNKAFMGTPGKATA</sequence>
<evidence type="ECO:0000256" key="3">
    <source>
        <dbReference type="ARBA" id="ARBA00022475"/>
    </source>
</evidence>
<dbReference type="PROSITE" id="PS50893">
    <property type="entry name" value="ABC_TRANSPORTER_2"/>
    <property type="match status" value="2"/>
</dbReference>
<dbReference type="InterPro" id="IPR017871">
    <property type="entry name" value="ABC_transporter-like_CS"/>
</dbReference>
<dbReference type="AlphaFoldDB" id="A0A2T0ANA9"/>
<dbReference type="GO" id="GO:0005886">
    <property type="term" value="C:plasma membrane"/>
    <property type="evidence" value="ECO:0007669"/>
    <property type="project" value="UniProtKB-SubCell"/>
</dbReference>
<keyword evidence="4" id="KW-0762">Sugar transport</keyword>
<keyword evidence="6" id="KW-0547">Nucleotide-binding</keyword>
<dbReference type="InterPro" id="IPR003593">
    <property type="entry name" value="AAA+_ATPase"/>
</dbReference>
<dbReference type="EMBL" id="PVXM01000048">
    <property type="protein sequence ID" value="PRR70438.1"/>
    <property type="molecule type" value="Genomic_DNA"/>
</dbReference>
<evidence type="ECO:0000256" key="5">
    <source>
        <dbReference type="ARBA" id="ARBA00022737"/>
    </source>
</evidence>
<keyword evidence="7 11" id="KW-0067">ATP-binding</keyword>
<dbReference type="PANTHER" id="PTHR43790:SF3">
    <property type="entry name" value="D-ALLOSE IMPORT ATP-BINDING PROTEIN ALSA-RELATED"/>
    <property type="match status" value="1"/>
</dbReference>
<accession>A0A2T0ANA9</accession>
<protein>
    <submittedName>
        <fullName evidence="11">Ribose import ATP-binding protein RbsA</fullName>
        <ecNumber evidence="11">3.6.3.17</ecNumber>
    </submittedName>
</protein>
<keyword evidence="5" id="KW-0677">Repeat</keyword>
<dbReference type="PROSITE" id="PS00211">
    <property type="entry name" value="ABC_TRANSPORTER_1"/>
    <property type="match status" value="1"/>
</dbReference>
<keyword evidence="11" id="KW-0378">Hydrolase</keyword>
<dbReference type="Gene3D" id="3.40.50.300">
    <property type="entry name" value="P-loop containing nucleotide triphosphate hydrolases"/>
    <property type="match status" value="2"/>
</dbReference>
<reference evidence="11 12" key="1">
    <citation type="submission" date="2018-03" db="EMBL/GenBank/DDBJ databases">
        <title>Genome sequence of Moorella humiferrea DSM 23265.</title>
        <authorList>
            <person name="Poehlein A."/>
            <person name="Daniel R."/>
        </authorList>
    </citation>
    <scope>NUCLEOTIDE SEQUENCE [LARGE SCALE GENOMIC DNA]</scope>
    <source>
        <strain evidence="11 12">DSM 23265</strain>
    </source>
</reference>
<evidence type="ECO:0000259" key="10">
    <source>
        <dbReference type="PROSITE" id="PS50893"/>
    </source>
</evidence>
<feature type="domain" description="ABC transporter" evidence="10">
    <location>
        <begin position="245"/>
        <end position="498"/>
    </location>
</feature>
<dbReference type="CDD" id="cd03215">
    <property type="entry name" value="ABC_Carb_Monos_II"/>
    <property type="match status" value="1"/>
</dbReference>
<dbReference type="InterPro" id="IPR050107">
    <property type="entry name" value="ABC_carbohydrate_import_ATPase"/>
</dbReference>
<organism evidence="11 12">
    <name type="scientific">Neomoorella humiferrea</name>
    <dbReference type="NCBI Taxonomy" id="676965"/>
    <lineage>
        <taxon>Bacteria</taxon>
        <taxon>Bacillati</taxon>
        <taxon>Bacillota</taxon>
        <taxon>Clostridia</taxon>
        <taxon>Neomoorellales</taxon>
        <taxon>Neomoorellaceae</taxon>
        <taxon>Neomoorella</taxon>
    </lineage>
</organism>
<dbReference type="Pfam" id="PF00005">
    <property type="entry name" value="ABC_tran"/>
    <property type="match status" value="2"/>
</dbReference>
<evidence type="ECO:0000256" key="4">
    <source>
        <dbReference type="ARBA" id="ARBA00022597"/>
    </source>
</evidence>
<dbReference type="CDD" id="cd03216">
    <property type="entry name" value="ABC_Carb_Monos_I"/>
    <property type="match status" value="1"/>
</dbReference>
<evidence type="ECO:0000256" key="6">
    <source>
        <dbReference type="ARBA" id="ARBA00022741"/>
    </source>
</evidence>
<keyword evidence="8" id="KW-1278">Translocase</keyword>
<evidence type="ECO:0000256" key="2">
    <source>
        <dbReference type="ARBA" id="ARBA00022448"/>
    </source>
</evidence>
<dbReference type="FunFam" id="3.40.50.300:FF:000127">
    <property type="entry name" value="Ribose import ATP-binding protein RbsA"/>
    <property type="match status" value="1"/>
</dbReference>
<dbReference type="Proteomes" id="UP000238415">
    <property type="component" value="Unassembled WGS sequence"/>
</dbReference>
<evidence type="ECO:0000256" key="8">
    <source>
        <dbReference type="ARBA" id="ARBA00022967"/>
    </source>
</evidence>
<keyword evidence="3" id="KW-1003">Cell membrane</keyword>
<name>A0A2T0ANA9_9FIRM</name>
<evidence type="ECO:0000313" key="11">
    <source>
        <dbReference type="EMBL" id="PRR70438.1"/>
    </source>
</evidence>
<dbReference type="PANTHER" id="PTHR43790">
    <property type="entry name" value="CARBOHYDRATE TRANSPORT ATP-BINDING PROTEIN MG119-RELATED"/>
    <property type="match status" value="1"/>
</dbReference>